<dbReference type="EMBL" id="CP023777">
    <property type="protein sequence ID" value="ATL48654.1"/>
    <property type="molecule type" value="Genomic_DNA"/>
</dbReference>
<dbReference type="KEGG" id="cbae:COR50_16610"/>
<dbReference type="AlphaFoldDB" id="A0A291QXR5"/>
<feature type="signal peptide" evidence="1">
    <location>
        <begin position="1"/>
        <end position="23"/>
    </location>
</feature>
<sequence>MKTYFTKLSLGLIIFASASFFTACKKTETIPAPLEEQNRMTSYQVVNVQGDPIIGAINDQDSTVTVYLPSYRQLTSLQAEISVSEGAVLEEGNLLIEDLMAVIQGDTTVYYHVQAKEESTRRYKLVIIVQQEPLVLEEISPNAEAPQLYTLNLKNIFATLNFNINGIGFVSNYELMKVVLVNEAGQESTPLGISIMNTTNIRKIGVNLTYFNAPGQEIDPVFDWLTATGLYKIRVYNYAQVVTMQNPIQIDVLKN</sequence>
<keyword evidence="3" id="KW-1185">Reference proteome</keyword>
<organism evidence="2 3">
    <name type="scientific">Chitinophaga caeni</name>
    <dbReference type="NCBI Taxonomy" id="2029983"/>
    <lineage>
        <taxon>Bacteria</taxon>
        <taxon>Pseudomonadati</taxon>
        <taxon>Bacteroidota</taxon>
        <taxon>Chitinophagia</taxon>
        <taxon>Chitinophagales</taxon>
        <taxon>Chitinophagaceae</taxon>
        <taxon>Chitinophaga</taxon>
    </lineage>
</organism>
<dbReference type="Proteomes" id="UP000220133">
    <property type="component" value="Chromosome"/>
</dbReference>
<proteinExistence type="predicted"/>
<reference evidence="2 3" key="1">
    <citation type="submission" date="2017-10" db="EMBL/GenBank/DDBJ databases">
        <title>Paenichitinophaga pekingensis gen. nov., sp. nov., isolated from activated sludge.</title>
        <authorList>
            <person name="Jin D."/>
            <person name="Kong X."/>
            <person name="Deng Y."/>
            <person name="Bai Z."/>
        </authorList>
    </citation>
    <scope>NUCLEOTIDE SEQUENCE [LARGE SCALE GENOMIC DNA]</scope>
    <source>
        <strain evidence="2 3">13</strain>
    </source>
</reference>
<dbReference type="RefSeq" id="WP_098195027.1">
    <property type="nucleotide sequence ID" value="NZ_CP023777.1"/>
</dbReference>
<dbReference type="OrthoDB" id="674886at2"/>
<accession>A0A291QXR5</accession>
<evidence type="ECO:0000313" key="3">
    <source>
        <dbReference type="Proteomes" id="UP000220133"/>
    </source>
</evidence>
<gene>
    <name evidence="2" type="ORF">COR50_16610</name>
</gene>
<dbReference type="PROSITE" id="PS51257">
    <property type="entry name" value="PROKAR_LIPOPROTEIN"/>
    <property type="match status" value="1"/>
</dbReference>
<name>A0A291QXR5_9BACT</name>
<keyword evidence="1" id="KW-0732">Signal</keyword>
<protein>
    <submittedName>
        <fullName evidence="2">Uncharacterized protein</fullName>
    </submittedName>
</protein>
<evidence type="ECO:0000313" key="2">
    <source>
        <dbReference type="EMBL" id="ATL48654.1"/>
    </source>
</evidence>
<evidence type="ECO:0000256" key="1">
    <source>
        <dbReference type="SAM" id="SignalP"/>
    </source>
</evidence>
<dbReference type="Gene3D" id="2.60.40.2340">
    <property type="match status" value="1"/>
</dbReference>
<feature type="chain" id="PRO_5012493989" evidence="1">
    <location>
        <begin position="24"/>
        <end position="255"/>
    </location>
</feature>